<feature type="domain" description="VOC" evidence="1">
    <location>
        <begin position="140"/>
        <end position="252"/>
    </location>
</feature>
<dbReference type="Gene3D" id="3.10.180.10">
    <property type="entry name" value="2,3-Dihydroxybiphenyl 1,2-Dioxygenase, domain 1"/>
    <property type="match status" value="2"/>
</dbReference>
<name>A0ABU9BC72_9BURK</name>
<dbReference type="PROSITE" id="PS51819">
    <property type="entry name" value="VOC"/>
    <property type="match status" value="2"/>
</dbReference>
<dbReference type="InterPro" id="IPR004360">
    <property type="entry name" value="Glyas_Fos-R_dOase_dom"/>
</dbReference>
<dbReference type="PANTHER" id="PTHR21366">
    <property type="entry name" value="GLYOXALASE FAMILY PROTEIN"/>
    <property type="match status" value="1"/>
</dbReference>
<feature type="domain" description="VOC" evidence="1">
    <location>
        <begin position="8"/>
        <end position="123"/>
    </location>
</feature>
<accession>A0ABU9BC72</accession>
<evidence type="ECO:0000313" key="2">
    <source>
        <dbReference type="EMBL" id="MEK8026567.1"/>
    </source>
</evidence>
<keyword evidence="3" id="KW-1185">Reference proteome</keyword>
<dbReference type="Proteomes" id="UP001368500">
    <property type="component" value="Unassembled WGS sequence"/>
</dbReference>
<dbReference type="EMBL" id="JBBUTF010000009">
    <property type="protein sequence ID" value="MEK8026567.1"/>
    <property type="molecule type" value="Genomic_DNA"/>
</dbReference>
<evidence type="ECO:0000313" key="3">
    <source>
        <dbReference type="Proteomes" id="UP001368500"/>
    </source>
</evidence>
<organism evidence="2 3">
    <name type="scientific">Pseudaquabacterium rugosum</name>
    <dbReference type="NCBI Taxonomy" id="2984194"/>
    <lineage>
        <taxon>Bacteria</taxon>
        <taxon>Pseudomonadati</taxon>
        <taxon>Pseudomonadota</taxon>
        <taxon>Betaproteobacteria</taxon>
        <taxon>Burkholderiales</taxon>
        <taxon>Sphaerotilaceae</taxon>
        <taxon>Pseudaquabacterium</taxon>
    </lineage>
</organism>
<dbReference type="Pfam" id="PF00903">
    <property type="entry name" value="Glyoxalase"/>
    <property type="match status" value="2"/>
</dbReference>
<protein>
    <submittedName>
        <fullName evidence="2">VOC family protein</fullName>
    </submittedName>
</protein>
<dbReference type="InterPro" id="IPR029068">
    <property type="entry name" value="Glyas_Bleomycin-R_OHBP_Dase"/>
</dbReference>
<gene>
    <name evidence="2" type="ORF">AACH11_11405</name>
</gene>
<sequence length="306" mass="32554">MKSPWIEALRSVALTVPDLAAAEAFYTGTWQLTVADRADGVVWLRGSGADHHLLALHQAPGVPRILKVTLRARSAQALAHVAQAAVAAGGRVEATAGPAADPAGGQRVLLRDADGRRYEVVHGDARRPADVPPPPDQPQRLAHAVLNAPSVDAARAFLEPVLGFVLADRTRIMAFMNCDRDHHTLALGDADNAALNHIAFVMPTLDAVMRGGGRMKDAGLPPQWGPGRHGPGDNAFNYFVDPFGIVIEYTAEVEQIDDSYVPGGPADWTWPPGRVDQWGLSAPPSAALKAAQRAVVFQDDIGALRV</sequence>
<reference evidence="2 3" key="1">
    <citation type="submission" date="2024-04" db="EMBL/GenBank/DDBJ databases">
        <title>Novel species of the genus Ideonella isolated from streams.</title>
        <authorList>
            <person name="Lu H."/>
        </authorList>
    </citation>
    <scope>NUCLEOTIDE SEQUENCE [LARGE SCALE GENOMIC DNA]</scope>
    <source>
        <strain evidence="2 3">BYS139W</strain>
    </source>
</reference>
<dbReference type="InterPro" id="IPR050383">
    <property type="entry name" value="GlyoxalaseI/FosfomycinResist"/>
</dbReference>
<evidence type="ECO:0000259" key="1">
    <source>
        <dbReference type="PROSITE" id="PS51819"/>
    </source>
</evidence>
<proteinExistence type="predicted"/>
<dbReference type="RefSeq" id="WP_341374353.1">
    <property type="nucleotide sequence ID" value="NZ_JBBUTF010000009.1"/>
</dbReference>
<dbReference type="InterPro" id="IPR037523">
    <property type="entry name" value="VOC_core"/>
</dbReference>
<comment type="caution">
    <text evidence="2">The sequence shown here is derived from an EMBL/GenBank/DDBJ whole genome shotgun (WGS) entry which is preliminary data.</text>
</comment>
<dbReference type="SUPFAM" id="SSF54593">
    <property type="entry name" value="Glyoxalase/Bleomycin resistance protein/Dihydroxybiphenyl dioxygenase"/>
    <property type="match status" value="1"/>
</dbReference>